<evidence type="ECO:0000313" key="4">
    <source>
        <dbReference type="Proteomes" id="UP000321816"/>
    </source>
</evidence>
<dbReference type="EMBL" id="CP144914">
    <property type="protein sequence ID" value="WWD80731.1"/>
    <property type="molecule type" value="Genomic_DNA"/>
</dbReference>
<dbReference type="Gene3D" id="3.60.110.10">
    <property type="entry name" value="Carbon-nitrogen hydrolase"/>
    <property type="match status" value="1"/>
</dbReference>
<comment type="similarity">
    <text evidence="1">Belongs to the carbon-nitrogen hydrolase superfamily. NIT1/NIT2 family.</text>
</comment>
<evidence type="ECO:0000259" key="2">
    <source>
        <dbReference type="PROSITE" id="PS50263"/>
    </source>
</evidence>
<evidence type="ECO:0000256" key="1">
    <source>
        <dbReference type="ARBA" id="ARBA00010613"/>
    </source>
</evidence>
<dbReference type="InterPro" id="IPR003010">
    <property type="entry name" value="C-N_Hydrolase"/>
</dbReference>
<dbReference type="Proteomes" id="UP000321816">
    <property type="component" value="Chromosome"/>
</dbReference>
<evidence type="ECO:0000313" key="3">
    <source>
        <dbReference type="EMBL" id="WWD80731.1"/>
    </source>
</evidence>
<accession>A0A5C7F9I5</accession>
<organism evidence="3 4">
    <name type="scientific">Alkalicoccus halolimnae</name>
    <dbReference type="NCBI Taxonomy" id="1667239"/>
    <lineage>
        <taxon>Bacteria</taxon>
        <taxon>Bacillati</taxon>
        <taxon>Bacillota</taxon>
        <taxon>Bacilli</taxon>
        <taxon>Bacillales</taxon>
        <taxon>Bacillaceae</taxon>
        <taxon>Alkalicoccus</taxon>
    </lineage>
</organism>
<feature type="domain" description="CN hydrolase" evidence="2">
    <location>
        <begin position="1"/>
        <end position="240"/>
    </location>
</feature>
<name>A0A5C7F9I5_9BACI</name>
<keyword evidence="4" id="KW-1185">Reference proteome</keyword>
<dbReference type="PANTHER" id="PTHR23088">
    <property type="entry name" value="NITRILASE-RELATED"/>
    <property type="match status" value="1"/>
</dbReference>
<proteinExistence type="inferred from homology"/>
<sequence>MNITVFQMDIIPGDPEANRENVKKWFKHNVTKGETDLVVLPEMWTTAYTLPELHKYAEAADNESTAMLKELALSYGVHIIGGSIAVAEGKDIFNRALVISRQGEFVYQYDKLHLVPMLNEPAFLSPGREKVKVFELDGVKMGIIICFDLRFPEIIRELALQGAQVLFIPAEWPQARAGHWEVLQQARAIENQMYVVSCNRIGSYDNVEFAGRSMITDPWGTVLAKGSQDQEEVLQKALDFENVTNVRKQVPIFDSRVPQFY</sequence>
<protein>
    <submittedName>
        <fullName evidence="3">Carbon-nitrogen family hydrolase</fullName>
    </submittedName>
</protein>
<dbReference type="Pfam" id="PF00795">
    <property type="entry name" value="CN_hydrolase"/>
    <property type="match status" value="1"/>
</dbReference>
<dbReference type="InterPro" id="IPR036526">
    <property type="entry name" value="C-N_Hydrolase_sf"/>
</dbReference>
<dbReference type="RefSeq" id="WP_147803345.1">
    <property type="nucleotide sequence ID" value="NZ_CP144914.1"/>
</dbReference>
<reference evidence="3 4" key="1">
    <citation type="submission" date="2024-01" db="EMBL/GenBank/DDBJ databases">
        <title>Complete Genome Sequence of Alkalicoccus halolimnae BZ-SZ-XJ29T, a Moderately Halophilic Bacterium Isolated from a Salt Lake.</title>
        <authorList>
            <person name="Zhao B."/>
        </authorList>
    </citation>
    <scope>NUCLEOTIDE SEQUENCE [LARGE SCALE GENOMIC DNA]</scope>
    <source>
        <strain evidence="3 4">BZ-SZ-XJ29</strain>
    </source>
</reference>
<dbReference type="CDD" id="cd07583">
    <property type="entry name" value="nitrilase_5"/>
    <property type="match status" value="1"/>
</dbReference>
<dbReference type="AlphaFoldDB" id="A0A5C7F9I5"/>
<dbReference type="PROSITE" id="PS50263">
    <property type="entry name" value="CN_HYDROLASE"/>
    <property type="match status" value="1"/>
</dbReference>
<dbReference type="OrthoDB" id="9811121at2"/>
<dbReference type="SUPFAM" id="SSF56317">
    <property type="entry name" value="Carbon-nitrogen hydrolase"/>
    <property type="match status" value="1"/>
</dbReference>
<dbReference type="PANTHER" id="PTHR23088:SF27">
    <property type="entry name" value="DEAMINATED GLUTATHIONE AMIDASE"/>
    <property type="match status" value="1"/>
</dbReference>
<keyword evidence="3" id="KW-0378">Hydrolase</keyword>
<dbReference type="KEGG" id="ahal:FTX54_004010"/>
<dbReference type="GO" id="GO:0016787">
    <property type="term" value="F:hydrolase activity"/>
    <property type="evidence" value="ECO:0007669"/>
    <property type="project" value="UniProtKB-KW"/>
</dbReference>
<gene>
    <name evidence="3" type="ORF">FTX54_004010</name>
</gene>